<proteinExistence type="predicted"/>
<evidence type="ECO:0000256" key="1">
    <source>
        <dbReference type="SAM" id="MobiDB-lite"/>
    </source>
</evidence>
<sequence length="457" mass="51270">MNTMGCWSDSRLFNDQNNPVPYTLFLGWRLPSLSVNADGSTIEFPAPFDSEFRTTVYERINGARDLLNSEWCLGYFFQNEYHFRKNNGDTRYRVAYAYMQASDNSDAKEAIIGFLQKRHSSISALNTAWGTQYTGWAAVRALDEIPSGGDADAQAWEEAYADELYKIINEEGDKVSPALFLGSRFIAFTPVHMMNAAAPHLDVIGINWYRFSPNDIHITSTDKPIIIGEFHFGAVERGYFHTGLRAVGDQDDRADALYHYLRDALEHERIVGAHWFQYRSQAVTGRKDGENFQIGLVDLCDAPYPEIRTAARSIGKNLYRIRGAQYLPPDLDKDGIPDSVETAHGLDPNNPSDASGDLDEDDKSNFVEFVLGTDLSETSQFMSPIIAVTSTNSEVTIPAKDVQAGRRYLLQHSHDLNSEWALIDSFTADSSTSGPQTYTLPKTITDGFYRIQVELVD</sequence>
<keyword evidence="3" id="KW-1185">Reference proteome</keyword>
<dbReference type="AlphaFoldDB" id="A0A934VRJ9"/>
<evidence type="ECO:0008006" key="4">
    <source>
        <dbReference type="Google" id="ProtNLM"/>
    </source>
</evidence>
<evidence type="ECO:0000313" key="3">
    <source>
        <dbReference type="Proteomes" id="UP000617628"/>
    </source>
</evidence>
<dbReference type="EMBL" id="JAENIL010000021">
    <property type="protein sequence ID" value="MBK1877688.1"/>
    <property type="molecule type" value="Genomic_DNA"/>
</dbReference>
<accession>A0A934VRJ9</accession>
<feature type="region of interest" description="Disordered" evidence="1">
    <location>
        <begin position="330"/>
        <end position="360"/>
    </location>
</feature>
<protein>
    <recommendedName>
        <fullName evidence="4">Glycoside hydrolase family 42 N-terminal domain-containing protein</fullName>
    </recommendedName>
</protein>
<gene>
    <name evidence="2" type="ORF">JIN87_12490</name>
</gene>
<name>A0A934VRJ9_9BACT</name>
<comment type="caution">
    <text evidence="2">The sequence shown here is derived from an EMBL/GenBank/DDBJ whole genome shotgun (WGS) entry which is preliminary data.</text>
</comment>
<organism evidence="2 3">
    <name type="scientific">Pelagicoccus mobilis</name>
    <dbReference type="NCBI Taxonomy" id="415221"/>
    <lineage>
        <taxon>Bacteria</taxon>
        <taxon>Pseudomonadati</taxon>
        <taxon>Verrucomicrobiota</taxon>
        <taxon>Opitutia</taxon>
        <taxon>Puniceicoccales</taxon>
        <taxon>Pelagicoccaceae</taxon>
        <taxon>Pelagicoccus</taxon>
    </lineage>
</organism>
<dbReference type="Proteomes" id="UP000617628">
    <property type="component" value="Unassembled WGS sequence"/>
</dbReference>
<reference evidence="2" key="1">
    <citation type="submission" date="2021-01" db="EMBL/GenBank/DDBJ databases">
        <title>Modified the classification status of verrucomicrobia.</title>
        <authorList>
            <person name="Feng X."/>
        </authorList>
    </citation>
    <scope>NUCLEOTIDE SEQUENCE</scope>
    <source>
        <strain evidence="2">KCTC 13126</strain>
    </source>
</reference>
<dbReference type="RefSeq" id="WP_200355902.1">
    <property type="nucleotide sequence ID" value="NZ_JAENIL010000021.1"/>
</dbReference>
<dbReference type="InterPro" id="IPR017853">
    <property type="entry name" value="GH"/>
</dbReference>
<dbReference type="Gene3D" id="3.20.20.80">
    <property type="entry name" value="Glycosidases"/>
    <property type="match status" value="1"/>
</dbReference>
<dbReference type="SUPFAM" id="SSF51445">
    <property type="entry name" value="(Trans)glycosidases"/>
    <property type="match status" value="1"/>
</dbReference>
<evidence type="ECO:0000313" key="2">
    <source>
        <dbReference type="EMBL" id="MBK1877688.1"/>
    </source>
</evidence>